<dbReference type="KEGG" id="vg:77948253"/>
<feature type="region of interest" description="Disordered" evidence="1">
    <location>
        <begin position="15"/>
        <end position="43"/>
    </location>
</feature>
<feature type="compositionally biased region" description="Basic residues" evidence="1">
    <location>
        <begin position="16"/>
        <end position="27"/>
    </location>
</feature>
<proteinExistence type="predicted"/>
<dbReference type="EMBL" id="MG873442">
    <property type="protein sequence ID" value="AVJ48134.1"/>
    <property type="molecule type" value="Genomic_DNA"/>
</dbReference>
<dbReference type="GeneID" id="77948253"/>
<keyword evidence="3" id="KW-1185">Reference proteome</keyword>
<dbReference type="Proteomes" id="UP000240649">
    <property type="component" value="Segment"/>
</dbReference>
<dbReference type="RefSeq" id="YP_010671983.1">
    <property type="nucleotide sequence ID" value="NC_070974.1"/>
</dbReference>
<accession>A0A2P1CA98</accession>
<sequence length="122" mass="13630">MSVQFIMNASIYAVKPKGKSRQPKRKQALSPVGGRKTASELTTKLLDGRKRKCLHYQVSQHGFKTKVSGETIKLGDERTYTPEMLAEKNAAPNRSGKRGTPKPKIHKARRQSSKFAKGKRHG</sequence>
<evidence type="ECO:0000256" key="1">
    <source>
        <dbReference type="SAM" id="MobiDB-lite"/>
    </source>
</evidence>
<evidence type="ECO:0000313" key="2">
    <source>
        <dbReference type="EMBL" id="AVJ48134.1"/>
    </source>
</evidence>
<feature type="region of interest" description="Disordered" evidence="1">
    <location>
        <begin position="78"/>
        <end position="122"/>
    </location>
</feature>
<reference evidence="2 3" key="1">
    <citation type="submission" date="2018-01" db="EMBL/GenBank/DDBJ databases">
        <title>Draft Genome Sequence of Salmonella Enteritidis Phage SE131.</title>
        <authorList>
            <person name="Kim Y."/>
            <person name="Han B.K."/>
            <person name="Kim H."/>
            <person name="Kim D."/>
        </authorList>
    </citation>
    <scope>NUCLEOTIDE SEQUENCE [LARGE SCALE GENOMIC DNA]</scope>
</reference>
<evidence type="ECO:0000313" key="3">
    <source>
        <dbReference type="Proteomes" id="UP000240649"/>
    </source>
</evidence>
<feature type="compositionally biased region" description="Basic residues" evidence="1">
    <location>
        <begin position="95"/>
        <end position="122"/>
    </location>
</feature>
<protein>
    <submittedName>
        <fullName evidence="2">Uncharacterized protein</fullName>
    </submittedName>
</protein>
<name>A0A2P1CA98_9CAUD</name>
<organism evidence="2 3">
    <name type="scientific">Salmonella phage SE131</name>
    <dbReference type="NCBI Taxonomy" id="2081631"/>
    <lineage>
        <taxon>Viruses</taxon>
        <taxon>Duplodnaviria</taxon>
        <taxon>Heunggongvirae</taxon>
        <taxon>Uroviricota</taxon>
        <taxon>Caudoviricetes</taxon>
        <taxon>Grimontviridae</taxon>
        <taxon>Moazamivirus</taxon>
        <taxon>Moazamivirus SE131</taxon>
    </lineage>
</organism>